<dbReference type="InterPro" id="IPR010920">
    <property type="entry name" value="LSM_dom_sf"/>
</dbReference>
<evidence type="ECO:0000256" key="4">
    <source>
        <dbReference type="ARBA" id="ARBA00022490"/>
    </source>
</evidence>
<dbReference type="SMART" id="SM00651">
    <property type="entry name" value="Sm"/>
    <property type="match status" value="1"/>
</dbReference>
<feature type="domain" description="Sm" evidence="11">
    <location>
        <begin position="5"/>
        <end position="77"/>
    </location>
</feature>
<sequence length="122" mass="13143">MSVGIPIKLLHEASPHVVTVELHVGDVYRGTLSSVEDNMNVQLRRVTLTARDGKVSNLENVFIRGSKIRYFILPDILASAPMFKRARGLGRGRGMPGAARGRGAPPAARGRPARPPAPRGGR</sequence>
<evidence type="ECO:0000313" key="12">
    <source>
        <dbReference type="EMBL" id="CDF40108.1"/>
    </source>
</evidence>
<dbReference type="InterPro" id="IPR034099">
    <property type="entry name" value="SmD3"/>
</dbReference>
<dbReference type="Proteomes" id="UP000012073">
    <property type="component" value="Unassembled WGS sequence"/>
</dbReference>
<keyword evidence="4" id="KW-0963">Cytoplasm</keyword>
<comment type="subcellular location">
    <subcellularLocation>
        <location evidence="2">Cytoplasm</location>
        <location evidence="2">Cytosol</location>
    </subcellularLocation>
    <subcellularLocation>
        <location evidence="1 9">Nucleus</location>
    </subcellularLocation>
</comment>
<keyword evidence="6 9" id="KW-0508">mRNA splicing</keyword>
<dbReference type="InterPro" id="IPR027141">
    <property type="entry name" value="LSm4/Sm_D1/D3"/>
</dbReference>
<dbReference type="EMBL" id="HG002126">
    <property type="protein sequence ID" value="CDF40108.1"/>
    <property type="molecule type" value="Genomic_DNA"/>
</dbReference>
<keyword evidence="8 9" id="KW-0687">Ribonucleoprotein</keyword>
<feature type="compositionally biased region" description="Low complexity" evidence="10">
    <location>
        <begin position="96"/>
        <end position="110"/>
    </location>
</feature>
<dbReference type="OMA" id="HTITCET"/>
<organism evidence="12 13">
    <name type="scientific">Chondrus crispus</name>
    <name type="common">Carrageen Irish moss</name>
    <name type="synonym">Polymorpha crispa</name>
    <dbReference type="NCBI Taxonomy" id="2769"/>
    <lineage>
        <taxon>Eukaryota</taxon>
        <taxon>Rhodophyta</taxon>
        <taxon>Florideophyceae</taxon>
        <taxon>Rhodymeniophycidae</taxon>
        <taxon>Gigartinales</taxon>
        <taxon>Gigartinaceae</taxon>
        <taxon>Chondrus</taxon>
    </lineage>
</organism>
<name>R7QQT6_CHOCR</name>
<comment type="similarity">
    <text evidence="3 9">Belongs to the snRNP core protein family.</text>
</comment>
<accession>R7QQT6</accession>
<gene>
    <name evidence="12" type="ORF">CHC_T00006981001</name>
</gene>
<dbReference type="Pfam" id="PF01423">
    <property type="entry name" value="LSM"/>
    <property type="match status" value="1"/>
</dbReference>
<feature type="region of interest" description="Disordered" evidence="10">
    <location>
        <begin position="88"/>
        <end position="122"/>
    </location>
</feature>
<keyword evidence="7 9" id="KW-0539">Nucleus</keyword>
<dbReference type="FunFam" id="2.30.30.100:FF:000002">
    <property type="entry name" value="Small nuclear ribonucleoprotein Sm D3"/>
    <property type="match status" value="1"/>
</dbReference>
<dbReference type="InterPro" id="IPR001163">
    <property type="entry name" value="Sm_dom_euk/arc"/>
</dbReference>
<dbReference type="GO" id="GO:0005829">
    <property type="term" value="C:cytosol"/>
    <property type="evidence" value="ECO:0007669"/>
    <property type="project" value="UniProtKB-SubCell"/>
</dbReference>
<protein>
    <recommendedName>
        <fullName evidence="9">Small nuclear ribonucleoprotein Sm D3</fullName>
        <shortName evidence="9">Sm-D3</shortName>
    </recommendedName>
    <alternativeName>
        <fullName evidence="9">snRNP core protein D3</fullName>
    </alternativeName>
</protein>
<dbReference type="RefSeq" id="XP_005710402.1">
    <property type="nucleotide sequence ID" value="XM_005710345.1"/>
</dbReference>
<dbReference type="Gene3D" id="2.30.30.100">
    <property type="match status" value="1"/>
</dbReference>
<dbReference type="SUPFAM" id="SSF50182">
    <property type="entry name" value="Sm-like ribonucleoproteins"/>
    <property type="match status" value="1"/>
</dbReference>
<keyword evidence="13" id="KW-1185">Reference proteome</keyword>
<evidence type="ECO:0000256" key="3">
    <source>
        <dbReference type="ARBA" id="ARBA00008146"/>
    </source>
</evidence>
<evidence type="ECO:0000256" key="6">
    <source>
        <dbReference type="ARBA" id="ARBA00023187"/>
    </source>
</evidence>
<dbReference type="CDD" id="cd01721">
    <property type="entry name" value="Sm_D3"/>
    <property type="match status" value="1"/>
</dbReference>
<dbReference type="PROSITE" id="PS52002">
    <property type="entry name" value="SM"/>
    <property type="match status" value="1"/>
</dbReference>
<evidence type="ECO:0000259" key="11">
    <source>
        <dbReference type="PROSITE" id="PS52002"/>
    </source>
</evidence>
<evidence type="ECO:0000256" key="2">
    <source>
        <dbReference type="ARBA" id="ARBA00004514"/>
    </source>
</evidence>
<dbReference type="AlphaFoldDB" id="R7QQT6"/>
<evidence type="ECO:0000256" key="9">
    <source>
        <dbReference type="RuleBase" id="RU365050"/>
    </source>
</evidence>
<evidence type="ECO:0000256" key="10">
    <source>
        <dbReference type="SAM" id="MobiDB-lite"/>
    </source>
</evidence>
<dbReference type="KEGG" id="ccp:CHC_T00006981001"/>
<reference evidence="13" key="1">
    <citation type="journal article" date="2013" name="Proc. Natl. Acad. Sci. U.S.A.">
        <title>Genome structure and metabolic features in the red seaweed Chondrus crispus shed light on evolution of the Archaeplastida.</title>
        <authorList>
            <person name="Collen J."/>
            <person name="Porcel B."/>
            <person name="Carre W."/>
            <person name="Ball S.G."/>
            <person name="Chaparro C."/>
            <person name="Tonon T."/>
            <person name="Barbeyron T."/>
            <person name="Michel G."/>
            <person name="Noel B."/>
            <person name="Valentin K."/>
            <person name="Elias M."/>
            <person name="Artiguenave F."/>
            <person name="Arun A."/>
            <person name="Aury J.M."/>
            <person name="Barbosa-Neto J.F."/>
            <person name="Bothwell J.H."/>
            <person name="Bouget F.Y."/>
            <person name="Brillet L."/>
            <person name="Cabello-Hurtado F."/>
            <person name="Capella-Gutierrez S."/>
            <person name="Charrier B."/>
            <person name="Cladiere L."/>
            <person name="Cock J.M."/>
            <person name="Coelho S.M."/>
            <person name="Colleoni C."/>
            <person name="Czjzek M."/>
            <person name="Da Silva C."/>
            <person name="Delage L."/>
            <person name="Denoeud F."/>
            <person name="Deschamps P."/>
            <person name="Dittami S.M."/>
            <person name="Gabaldon T."/>
            <person name="Gachon C.M."/>
            <person name="Groisillier A."/>
            <person name="Herve C."/>
            <person name="Jabbari K."/>
            <person name="Katinka M."/>
            <person name="Kloareg B."/>
            <person name="Kowalczyk N."/>
            <person name="Labadie K."/>
            <person name="Leblanc C."/>
            <person name="Lopez P.J."/>
            <person name="McLachlan D.H."/>
            <person name="Meslet-Cladiere L."/>
            <person name="Moustafa A."/>
            <person name="Nehr Z."/>
            <person name="Nyvall Collen P."/>
            <person name="Panaud O."/>
            <person name="Partensky F."/>
            <person name="Poulain J."/>
            <person name="Rensing S.A."/>
            <person name="Rousvoal S."/>
            <person name="Samson G."/>
            <person name="Symeonidi A."/>
            <person name="Weissenbach J."/>
            <person name="Zambounis A."/>
            <person name="Wincker P."/>
            <person name="Boyen C."/>
        </authorList>
    </citation>
    <scope>NUCLEOTIDE SEQUENCE [LARGE SCALE GENOMIC DNA]</scope>
    <source>
        <strain evidence="13">cv. Stackhouse</strain>
    </source>
</reference>
<keyword evidence="5 9" id="KW-0507">mRNA processing</keyword>
<dbReference type="Gramene" id="CDF40108">
    <property type="protein sequence ID" value="CDF40108"/>
    <property type="gene ID" value="CHC_T00006981001"/>
</dbReference>
<dbReference type="GO" id="GO:0003723">
    <property type="term" value="F:RNA binding"/>
    <property type="evidence" value="ECO:0007669"/>
    <property type="project" value="InterPro"/>
</dbReference>
<evidence type="ECO:0000256" key="8">
    <source>
        <dbReference type="ARBA" id="ARBA00023274"/>
    </source>
</evidence>
<evidence type="ECO:0000313" key="13">
    <source>
        <dbReference type="Proteomes" id="UP000012073"/>
    </source>
</evidence>
<evidence type="ECO:0000256" key="1">
    <source>
        <dbReference type="ARBA" id="ARBA00004123"/>
    </source>
</evidence>
<dbReference type="GO" id="GO:0000387">
    <property type="term" value="P:spliceosomal snRNP assembly"/>
    <property type="evidence" value="ECO:0007669"/>
    <property type="project" value="UniProtKB-UniRule"/>
</dbReference>
<dbReference type="PANTHER" id="PTHR23338">
    <property type="entry name" value="SMALL NUCLEAR RIBONUCLEOPROTEIN SM"/>
    <property type="match status" value="1"/>
</dbReference>
<dbReference type="InterPro" id="IPR047575">
    <property type="entry name" value="Sm"/>
</dbReference>
<dbReference type="GO" id="GO:0005681">
    <property type="term" value="C:spliceosomal complex"/>
    <property type="evidence" value="ECO:0007669"/>
    <property type="project" value="InterPro"/>
</dbReference>
<feature type="compositionally biased region" description="Pro residues" evidence="10">
    <location>
        <begin position="113"/>
        <end position="122"/>
    </location>
</feature>
<dbReference type="GeneID" id="17318139"/>
<dbReference type="STRING" id="2769.R7QQT6"/>
<proteinExistence type="inferred from homology"/>
<dbReference type="OrthoDB" id="6425924at2759"/>
<evidence type="ECO:0000256" key="7">
    <source>
        <dbReference type="ARBA" id="ARBA00023242"/>
    </source>
</evidence>
<dbReference type="PhylomeDB" id="R7QQT6"/>
<evidence type="ECO:0000256" key="5">
    <source>
        <dbReference type="ARBA" id="ARBA00022664"/>
    </source>
</evidence>